<dbReference type="InterPro" id="IPR036291">
    <property type="entry name" value="NAD(P)-bd_dom_sf"/>
</dbReference>
<evidence type="ECO:0000313" key="4">
    <source>
        <dbReference type="Proteomes" id="UP001589619"/>
    </source>
</evidence>
<feature type="domain" description="Gfo/Idh/MocA-like oxidoreductase N-terminal" evidence="1">
    <location>
        <begin position="4"/>
        <end position="123"/>
    </location>
</feature>
<dbReference type="Proteomes" id="UP001589619">
    <property type="component" value="Unassembled WGS sequence"/>
</dbReference>
<dbReference type="Gene3D" id="3.30.360.10">
    <property type="entry name" value="Dihydrodipicolinate Reductase, domain 2"/>
    <property type="match status" value="1"/>
</dbReference>
<dbReference type="PANTHER" id="PTHR43377:SF1">
    <property type="entry name" value="BILIVERDIN REDUCTASE A"/>
    <property type="match status" value="1"/>
</dbReference>
<organism evidence="3 4">
    <name type="scientific">Paenibacillus hodogayensis</name>
    <dbReference type="NCBI Taxonomy" id="279208"/>
    <lineage>
        <taxon>Bacteria</taxon>
        <taxon>Bacillati</taxon>
        <taxon>Bacillota</taxon>
        <taxon>Bacilli</taxon>
        <taxon>Bacillales</taxon>
        <taxon>Paenibacillaceae</taxon>
        <taxon>Paenibacillus</taxon>
    </lineage>
</organism>
<dbReference type="InterPro" id="IPR051450">
    <property type="entry name" value="Gfo/Idh/MocA_Oxidoreductases"/>
</dbReference>
<dbReference type="EMBL" id="JBHMAG010000007">
    <property type="protein sequence ID" value="MFB9751695.1"/>
    <property type="molecule type" value="Genomic_DNA"/>
</dbReference>
<evidence type="ECO:0000259" key="2">
    <source>
        <dbReference type="Pfam" id="PF22725"/>
    </source>
</evidence>
<dbReference type="SUPFAM" id="SSF55347">
    <property type="entry name" value="Glyceraldehyde-3-phosphate dehydrogenase-like, C-terminal domain"/>
    <property type="match status" value="1"/>
</dbReference>
<dbReference type="InterPro" id="IPR055170">
    <property type="entry name" value="GFO_IDH_MocA-like_dom"/>
</dbReference>
<dbReference type="Pfam" id="PF01408">
    <property type="entry name" value="GFO_IDH_MocA"/>
    <property type="match status" value="1"/>
</dbReference>
<accession>A0ABV5VTT2</accession>
<comment type="caution">
    <text evidence="3">The sequence shown here is derived from an EMBL/GenBank/DDBJ whole genome shotgun (WGS) entry which is preliminary data.</text>
</comment>
<evidence type="ECO:0000313" key="3">
    <source>
        <dbReference type="EMBL" id="MFB9751695.1"/>
    </source>
</evidence>
<sequence>MTTIRLALVGLGRFAQAHARIWSQLHDVEIVALCDSNPNAFAPFLQWFPEARCYSDWKEMIDQEKPDALDVLTPEHLHAGPVLYALAAGVHVFVEKPLAATPEEAAVLADAALKRERVLMVGHVLRFDVRYAEAKARIARGELGAIRSVYAKRNNGKAFFPIYNRISPVFILGIHDIDMMHWLMEDDVVEVTAVRTGSGHETEDLIWSMLKFSRGGLGILENNWLLPSGAPSFMDVRTEITGDDGSMTIRDPERGLEVIGGTSAEYPSFLSGYEIHGKQGGPLSDELAHFIACVKSGRPSDILRPHDAWKAVRVASAIRESAVRGQTIRLEERQAVAE</sequence>
<proteinExistence type="predicted"/>
<keyword evidence="4" id="KW-1185">Reference proteome</keyword>
<dbReference type="Pfam" id="PF22725">
    <property type="entry name" value="GFO_IDH_MocA_C3"/>
    <property type="match status" value="1"/>
</dbReference>
<gene>
    <name evidence="3" type="ORF">ACFFNY_08930</name>
</gene>
<name>A0ABV5VTT2_9BACL</name>
<dbReference type="InterPro" id="IPR000683">
    <property type="entry name" value="Gfo/Idh/MocA-like_OxRdtase_N"/>
</dbReference>
<evidence type="ECO:0000259" key="1">
    <source>
        <dbReference type="Pfam" id="PF01408"/>
    </source>
</evidence>
<protein>
    <submittedName>
        <fullName evidence="3">Gfo/Idh/MocA family protein</fullName>
    </submittedName>
</protein>
<reference evidence="3 4" key="1">
    <citation type="submission" date="2024-09" db="EMBL/GenBank/DDBJ databases">
        <authorList>
            <person name="Sun Q."/>
            <person name="Mori K."/>
        </authorList>
    </citation>
    <scope>NUCLEOTIDE SEQUENCE [LARGE SCALE GENOMIC DNA]</scope>
    <source>
        <strain evidence="3 4">JCM 12520</strain>
    </source>
</reference>
<dbReference type="Gene3D" id="3.40.50.720">
    <property type="entry name" value="NAD(P)-binding Rossmann-like Domain"/>
    <property type="match status" value="1"/>
</dbReference>
<feature type="domain" description="GFO/IDH/MocA-like oxidoreductase" evidence="2">
    <location>
        <begin position="131"/>
        <end position="247"/>
    </location>
</feature>
<dbReference type="PANTHER" id="PTHR43377">
    <property type="entry name" value="BILIVERDIN REDUCTASE A"/>
    <property type="match status" value="1"/>
</dbReference>
<dbReference type="RefSeq" id="WP_344912471.1">
    <property type="nucleotide sequence ID" value="NZ_BAAAYO010000010.1"/>
</dbReference>
<dbReference type="SUPFAM" id="SSF51735">
    <property type="entry name" value="NAD(P)-binding Rossmann-fold domains"/>
    <property type="match status" value="1"/>
</dbReference>